<dbReference type="AlphaFoldDB" id="A0A0B5FSF7"/>
<keyword evidence="3" id="KW-1185">Reference proteome</keyword>
<name>A0A0B5FSF7_9BACT</name>
<feature type="region of interest" description="Disordered" evidence="1">
    <location>
        <begin position="1"/>
        <end position="63"/>
    </location>
</feature>
<dbReference type="HOGENOM" id="CLU_2879492_0_0_7"/>
<dbReference type="EMBL" id="CP010311">
    <property type="protein sequence ID" value="AJF07070.1"/>
    <property type="molecule type" value="Genomic_DNA"/>
</dbReference>
<dbReference type="KEGG" id="gsb:GSUB_11545"/>
<proteinExistence type="predicted"/>
<evidence type="ECO:0000313" key="3">
    <source>
        <dbReference type="Proteomes" id="UP000035036"/>
    </source>
</evidence>
<dbReference type="STRING" id="483547.GSUB_11545"/>
<protein>
    <submittedName>
        <fullName evidence="2">Uncharacterized protein</fullName>
    </submittedName>
</protein>
<sequence>MKPARTGNRKAAAGFSPAPQTDRPPSAGAPAAHARRSSQVPSPPQADIAALHRAARRDSHYGR</sequence>
<reference evidence="2 3" key="1">
    <citation type="journal article" date="2015" name="Genome Announc.">
        <title>Genomes of Geoalkalibacter ferrihydriticus Z-0531T and Geoalkalibacter subterraneus Red1T, Two Haloalkaliphilic Metal-Reducing Deltaproteobacteria.</title>
        <authorList>
            <person name="Badalamenti J.P."/>
            <person name="Krajmalnik-Brown R."/>
            <person name="Torres C.I."/>
            <person name="Bond D.R."/>
        </authorList>
    </citation>
    <scope>NUCLEOTIDE SEQUENCE [LARGE SCALE GENOMIC DNA]</scope>
    <source>
        <strain evidence="2 3">Red1</strain>
    </source>
</reference>
<evidence type="ECO:0000256" key="1">
    <source>
        <dbReference type="SAM" id="MobiDB-lite"/>
    </source>
</evidence>
<accession>A0A0B5FSF7</accession>
<dbReference type="Proteomes" id="UP000035036">
    <property type="component" value="Chromosome"/>
</dbReference>
<evidence type="ECO:0000313" key="2">
    <source>
        <dbReference type="EMBL" id="AJF07070.1"/>
    </source>
</evidence>
<organism evidence="2 3">
    <name type="scientific">Geoalkalibacter subterraneus</name>
    <dbReference type="NCBI Taxonomy" id="483547"/>
    <lineage>
        <taxon>Bacteria</taxon>
        <taxon>Pseudomonadati</taxon>
        <taxon>Thermodesulfobacteriota</taxon>
        <taxon>Desulfuromonadia</taxon>
        <taxon>Desulfuromonadales</taxon>
        <taxon>Geoalkalibacteraceae</taxon>
        <taxon>Geoalkalibacter</taxon>
    </lineage>
</organism>
<gene>
    <name evidence="2" type="ORF">GSUB_11545</name>
</gene>